<gene>
    <name evidence="1" type="ORF">BHQ10_006205</name>
</gene>
<dbReference type="EMBL" id="MIKG01000011">
    <property type="protein sequence ID" value="RAO70193.1"/>
    <property type="molecule type" value="Genomic_DNA"/>
</dbReference>
<sequence>MLQWRSTRPPQMQDAIDYFLGNFVLNAESPASLICSGSVETFDIVPVELGPGRAVIQVLDTLTAGLLVIRAACSQTIEERQQQHVKYWKAMSELRESLSLYPTSRALVAPIFLFALYEMIVNTSETDMTWQIHLNGMLAMMKHNQNARGSRTAEMTNLSAARQFAVVEKTSDIQEFFSSRPAMDNIEKAWLLLDITKVRLKMLVTIMDRFRAVEDAQNTTSFKKLEVEKLRVSVKRIQRDLHLIPNLLPKEFHPVKIPQITGCDIPSGLPPTYIGYYAESYIDSFLCTKWNEYRALMLIIGDFLLRTGRFLYSGTTRPNVRESTALTRTIREAVEGWNMRIPKAMALAHTGVQELTYSEILAGLMLLGSGVLRSV</sequence>
<dbReference type="PANTHER" id="PTHR38791">
    <property type="entry name" value="ZN(II)2CYS6 TRANSCRIPTION FACTOR (EUROFUNG)-RELATED-RELATED"/>
    <property type="match status" value="1"/>
</dbReference>
<name>A0A364L313_TALAM</name>
<dbReference type="AlphaFoldDB" id="A0A364L313"/>
<keyword evidence="2" id="KW-1185">Reference proteome</keyword>
<proteinExistence type="predicted"/>
<comment type="caution">
    <text evidence="1">The sequence shown here is derived from an EMBL/GenBank/DDBJ whole genome shotgun (WGS) entry which is preliminary data.</text>
</comment>
<dbReference type="OrthoDB" id="4226149at2759"/>
<reference evidence="1 2" key="1">
    <citation type="journal article" date="2017" name="Biotechnol. Biofuels">
        <title>Differential beta-glucosidase expression as a function of carbon source availability in Talaromyces amestolkiae: a genomic and proteomic approach.</title>
        <authorList>
            <person name="de Eugenio L.I."/>
            <person name="Mendez-Liter J.A."/>
            <person name="Nieto-Dominguez M."/>
            <person name="Alonso L."/>
            <person name="Gil-Munoz J."/>
            <person name="Barriuso J."/>
            <person name="Prieto A."/>
            <person name="Martinez M.J."/>
        </authorList>
    </citation>
    <scope>NUCLEOTIDE SEQUENCE [LARGE SCALE GENOMIC DNA]</scope>
    <source>
        <strain evidence="1 2">CIB</strain>
    </source>
</reference>
<evidence type="ECO:0008006" key="3">
    <source>
        <dbReference type="Google" id="ProtNLM"/>
    </source>
</evidence>
<dbReference type="Proteomes" id="UP000249363">
    <property type="component" value="Unassembled WGS sequence"/>
</dbReference>
<dbReference type="InterPro" id="IPR053175">
    <property type="entry name" value="DHMBA_Reg_Transcription_Factor"/>
</dbReference>
<organism evidence="1 2">
    <name type="scientific">Talaromyces amestolkiae</name>
    <dbReference type="NCBI Taxonomy" id="1196081"/>
    <lineage>
        <taxon>Eukaryota</taxon>
        <taxon>Fungi</taxon>
        <taxon>Dikarya</taxon>
        <taxon>Ascomycota</taxon>
        <taxon>Pezizomycotina</taxon>
        <taxon>Eurotiomycetes</taxon>
        <taxon>Eurotiomycetidae</taxon>
        <taxon>Eurotiales</taxon>
        <taxon>Trichocomaceae</taxon>
        <taxon>Talaromyces</taxon>
        <taxon>Talaromyces sect. Talaromyces</taxon>
    </lineage>
</organism>
<dbReference type="GeneID" id="63795421"/>
<dbReference type="RefSeq" id="XP_040734709.1">
    <property type="nucleotide sequence ID" value="XM_040878766.1"/>
</dbReference>
<evidence type="ECO:0000313" key="1">
    <source>
        <dbReference type="EMBL" id="RAO70193.1"/>
    </source>
</evidence>
<evidence type="ECO:0000313" key="2">
    <source>
        <dbReference type="Proteomes" id="UP000249363"/>
    </source>
</evidence>
<protein>
    <recommendedName>
        <fullName evidence="3">Transcription factor domain-containing protein</fullName>
    </recommendedName>
</protein>
<accession>A0A364L313</accession>